<dbReference type="EMBL" id="AP005323">
    <property type="protein sequence ID" value="BAD08042.1"/>
    <property type="molecule type" value="Genomic_DNA"/>
</dbReference>
<accession>Q6Z2G4</accession>
<reference evidence="3" key="1">
    <citation type="journal article" date="2005" name="Nature">
        <title>The map-based sequence of the rice genome.</title>
        <authorList>
            <consortium name="International rice genome sequencing project (IRGSP)"/>
            <person name="Matsumoto T."/>
            <person name="Wu J."/>
            <person name="Kanamori H."/>
            <person name="Katayose Y."/>
            <person name="Fujisawa M."/>
            <person name="Namiki N."/>
            <person name="Mizuno H."/>
            <person name="Yamamoto K."/>
            <person name="Antonio B.A."/>
            <person name="Baba T."/>
            <person name="Sakata K."/>
            <person name="Nagamura Y."/>
            <person name="Aoki H."/>
            <person name="Arikawa K."/>
            <person name="Arita K."/>
            <person name="Bito T."/>
            <person name="Chiden Y."/>
            <person name="Fujitsuka N."/>
            <person name="Fukunaka R."/>
            <person name="Hamada M."/>
            <person name="Harada C."/>
            <person name="Hayashi A."/>
            <person name="Hijishita S."/>
            <person name="Honda M."/>
            <person name="Hosokawa S."/>
            <person name="Ichikawa Y."/>
            <person name="Idonuma A."/>
            <person name="Iijima M."/>
            <person name="Ikeda M."/>
            <person name="Ikeno M."/>
            <person name="Ito K."/>
            <person name="Ito S."/>
            <person name="Ito T."/>
            <person name="Ito Y."/>
            <person name="Ito Y."/>
            <person name="Iwabuchi A."/>
            <person name="Kamiya K."/>
            <person name="Karasawa W."/>
            <person name="Kurita K."/>
            <person name="Katagiri S."/>
            <person name="Kikuta A."/>
            <person name="Kobayashi H."/>
            <person name="Kobayashi N."/>
            <person name="Machita K."/>
            <person name="Maehara T."/>
            <person name="Masukawa M."/>
            <person name="Mizubayashi T."/>
            <person name="Mukai Y."/>
            <person name="Nagasaki H."/>
            <person name="Nagata Y."/>
            <person name="Naito S."/>
            <person name="Nakashima M."/>
            <person name="Nakama Y."/>
            <person name="Nakamichi Y."/>
            <person name="Nakamura M."/>
            <person name="Meguro A."/>
            <person name="Negishi M."/>
            <person name="Ohta I."/>
            <person name="Ohta T."/>
            <person name="Okamoto M."/>
            <person name="Ono N."/>
            <person name="Saji S."/>
            <person name="Sakaguchi M."/>
            <person name="Sakai K."/>
            <person name="Shibata M."/>
            <person name="Shimokawa T."/>
            <person name="Song J."/>
            <person name="Takazaki Y."/>
            <person name="Terasawa K."/>
            <person name="Tsugane M."/>
            <person name="Tsuji K."/>
            <person name="Ueda S."/>
            <person name="Waki K."/>
            <person name="Yamagata H."/>
            <person name="Yamamoto M."/>
            <person name="Yamamoto S."/>
            <person name="Yamane H."/>
            <person name="Yoshiki S."/>
            <person name="Yoshihara R."/>
            <person name="Yukawa K."/>
            <person name="Zhong H."/>
            <person name="Yano M."/>
            <person name="Yuan Q."/>
            <person name="Ouyang S."/>
            <person name="Liu J."/>
            <person name="Jones K.M."/>
            <person name="Gansberger K."/>
            <person name="Moffat K."/>
            <person name="Hill J."/>
            <person name="Bera J."/>
            <person name="Fadrosh D."/>
            <person name="Jin S."/>
            <person name="Johri S."/>
            <person name="Kim M."/>
            <person name="Overton L."/>
            <person name="Reardon M."/>
            <person name="Tsitrin T."/>
            <person name="Vuong H."/>
            <person name="Weaver B."/>
            <person name="Ciecko A."/>
            <person name="Tallon L."/>
            <person name="Jackson J."/>
            <person name="Pai G."/>
            <person name="Aken S.V."/>
            <person name="Utterback T."/>
            <person name="Reidmuller S."/>
            <person name="Feldblyum T."/>
            <person name="Hsiao J."/>
            <person name="Zismann V."/>
            <person name="Iobst S."/>
            <person name="de Vazeille A.R."/>
            <person name="Buell C.R."/>
            <person name="Ying K."/>
            <person name="Li Y."/>
            <person name="Lu T."/>
            <person name="Huang Y."/>
            <person name="Zhao Q."/>
            <person name="Feng Q."/>
            <person name="Zhang L."/>
            <person name="Zhu J."/>
            <person name="Weng Q."/>
            <person name="Mu J."/>
            <person name="Lu Y."/>
            <person name="Fan D."/>
            <person name="Liu Y."/>
            <person name="Guan J."/>
            <person name="Zhang Y."/>
            <person name="Yu S."/>
            <person name="Liu X."/>
            <person name="Zhang Y."/>
            <person name="Hong G."/>
            <person name="Han B."/>
            <person name="Choisne N."/>
            <person name="Demange N."/>
            <person name="Orjeda G."/>
            <person name="Samain S."/>
            <person name="Cattolico L."/>
            <person name="Pelletier E."/>
            <person name="Couloux A."/>
            <person name="Segurens B."/>
            <person name="Wincker P."/>
            <person name="D'Hont A."/>
            <person name="Scarpelli C."/>
            <person name="Weissenbach J."/>
            <person name="Salanoubat M."/>
            <person name="Quetier F."/>
            <person name="Yu Y."/>
            <person name="Kim H.R."/>
            <person name="Rambo T."/>
            <person name="Currie J."/>
            <person name="Collura K."/>
            <person name="Luo M."/>
            <person name="Yang T."/>
            <person name="Ammiraju J.S.S."/>
            <person name="Engler F."/>
            <person name="Soderlund C."/>
            <person name="Wing R.A."/>
            <person name="Palmer L.E."/>
            <person name="de la Bastide M."/>
            <person name="Spiegel L."/>
            <person name="Nascimento L."/>
            <person name="Zutavern T."/>
            <person name="O'Shaughnessy A."/>
            <person name="Dike S."/>
            <person name="Dedhia N."/>
            <person name="Preston R."/>
            <person name="Balija V."/>
            <person name="McCombie W.R."/>
            <person name="Chow T."/>
            <person name="Chen H."/>
            <person name="Chung M."/>
            <person name="Chen C."/>
            <person name="Shaw J."/>
            <person name="Wu H."/>
            <person name="Hsiao K."/>
            <person name="Chao Y."/>
            <person name="Chu M."/>
            <person name="Cheng C."/>
            <person name="Hour A."/>
            <person name="Lee P."/>
            <person name="Lin S."/>
            <person name="Lin Y."/>
            <person name="Liou J."/>
            <person name="Liu S."/>
            <person name="Hsing Y."/>
            <person name="Raghuvanshi S."/>
            <person name="Mohanty A."/>
            <person name="Bharti A.K."/>
            <person name="Gaur A."/>
            <person name="Gupta V."/>
            <person name="Kumar D."/>
            <person name="Ravi V."/>
            <person name="Vij S."/>
            <person name="Kapur A."/>
            <person name="Khurana P."/>
            <person name="Khurana P."/>
            <person name="Khurana J.P."/>
            <person name="Tyagi A.K."/>
            <person name="Gaikwad K."/>
            <person name="Singh A."/>
            <person name="Dalal V."/>
            <person name="Srivastava S."/>
            <person name="Dixit A."/>
            <person name="Pal A.K."/>
            <person name="Ghazi I.A."/>
            <person name="Yadav M."/>
            <person name="Pandit A."/>
            <person name="Bhargava A."/>
            <person name="Sureshbabu K."/>
            <person name="Batra K."/>
            <person name="Sharma T.R."/>
            <person name="Mohapatra T."/>
            <person name="Singh N.K."/>
            <person name="Messing J."/>
            <person name="Nelson A.B."/>
            <person name="Fuks G."/>
            <person name="Kavchok S."/>
            <person name="Keizer G."/>
            <person name="Linton E."/>
            <person name="Llaca V."/>
            <person name="Song R."/>
            <person name="Tanyolac B."/>
            <person name="Young S."/>
            <person name="Ho-Il K."/>
            <person name="Hahn J.H."/>
            <person name="Sangsakoo G."/>
            <person name="Vanavichit A."/>
            <person name="de Mattos Luiz.A.T."/>
            <person name="Zimmer P.D."/>
            <person name="Malone G."/>
            <person name="Dellagostin O."/>
            <person name="de Oliveira A.C."/>
            <person name="Bevan M."/>
            <person name="Bancroft I."/>
            <person name="Minx P."/>
            <person name="Cordum H."/>
            <person name="Wilson R."/>
            <person name="Cheng Z."/>
            <person name="Jin W."/>
            <person name="Jiang J."/>
            <person name="Leong S.A."/>
            <person name="Iwama H."/>
            <person name="Gojobori T."/>
            <person name="Itoh T."/>
            <person name="Niimura Y."/>
            <person name="Fujii Y."/>
            <person name="Habara T."/>
            <person name="Sakai H."/>
            <person name="Sato Y."/>
            <person name="Wilson G."/>
            <person name="Kumar K."/>
            <person name="McCouch S."/>
            <person name="Juretic N."/>
            <person name="Hoen D."/>
            <person name="Wright S."/>
            <person name="Bruskiewich R."/>
            <person name="Bureau T."/>
            <person name="Miyao A."/>
            <person name="Hirochika H."/>
            <person name="Nishikawa T."/>
            <person name="Kadowaki K."/>
            <person name="Sugiura M."/>
            <person name="Burr B."/>
            <person name="Sasaki T."/>
        </authorList>
    </citation>
    <scope>NUCLEOTIDE SEQUENCE [LARGE SCALE GENOMIC DNA]</scope>
    <source>
        <strain evidence="3">cv. Nipponbare</strain>
    </source>
</reference>
<feature type="compositionally biased region" description="Low complexity" evidence="1">
    <location>
        <begin position="1"/>
        <end position="10"/>
    </location>
</feature>
<proteinExistence type="predicted"/>
<organism evidence="2 3">
    <name type="scientific">Oryza sativa subsp. japonica</name>
    <name type="common">Rice</name>
    <dbReference type="NCBI Taxonomy" id="39947"/>
    <lineage>
        <taxon>Eukaryota</taxon>
        <taxon>Viridiplantae</taxon>
        <taxon>Streptophyta</taxon>
        <taxon>Embryophyta</taxon>
        <taxon>Tracheophyta</taxon>
        <taxon>Spermatophyta</taxon>
        <taxon>Magnoliopsida</taxon>
        <taxon>Liliopsida</taxon>
        <taxon>Poales</taxon>
        <taxon>Poaceae</taxon>
        <taxon>BOP clade</taxon>
        <taxon>Oryzoideae</taxon>
        <taxon>Oryzeae</taxon>
        <taxon>Oryzinae</taxon>
        <taxon>Oryza</taxon>
        <taxon>Oryza sativa</taxon>
    </lineage>
</organism>
<dbReference type="AlphaFoldDB" id="Q6Z2G4"/>
<evidence type="ECO:0000256" key="1">
    <source>
        <dbReference type="SAM" id="MobiDB-lite"/>
    </source>
</evidence>
<evidence type="ECO:0000313" key="3">
    <source>
        <dbReference type="Proteomes" id="UP000000763"/>
    </source>
</evidence>
<feature type="compositionally biased region" description="Basic and acidic residues" evidence="1">
    <location>
        <begin position="75"/>
        <end position="97"/>
    </location>
</feature>
<feature type="region of interest" description="Disordered" evidence="1">
    <location>
        <begin position="1"/>
        <end position="97"/>
    </location>
</feature>
<feature type="compositionally biased region" description="Gly residues" evidence="1">
    <location>
        <begin position="17"/>
        <end position="32"/>
    </location>
</feature>
<reference evidence="3" key="2">
    <citation type="journal article" date="2008" name="Nucleic Acids Res.">
        <title>The rice annotation project database (RAP-DB): 2008 update.</title>
        <authorList>
            <consortium name="The rice annotation project (RAP)"/>
        </authorList>
    </citation>
    <scope>GENOME REANNOTATION</scope>
    <source>
        <strain evidence="3">cv. Nipponbare</strain>
    </source>
</reference>
<gene>
    <name evidence="2" type="primary">P0680A05.17</name>
</gene>
<sequence length="97" mass="9815">MPSPLDLAGSGREGEGGRLTGGGSGDDGGGDGGARRRRNGDGGARQHGNGGAAARERRRGGTGTAARWYESGSAVEREEGRKGEMGWGKIERGGGYL</sequence>
<evidence type="ECO:0000313" key="2">
    <source>
        <dbReference type="EMBL" id="BAD08042.1"/>
    </source>
</evidence>
<dbReference type="Proteomes" id="UP000000763">
    <property type="component" value="Chromosome 2"/>
</dbReference>
<feature type="compositionally biased region" description="Gly residues" evidence="1">
    <location>
        <begin position="41"/>
        <end position="51"/>
    </location>
</feature>
<name>Q6Z2G4_ORYSJ</name>
<protein>
    <submittedName>
        <fullName evidence="2">Uncharacterized protein</fullName>
    </submittedName>
</protein>